<accession>A0A0C3S0B9</accession>
<evidence type="ECO:0000313" key="2">
    <source>
        <dbReference type="Proteomes" id="UP000053257"/>
    </source>
</evidence>
<sequence length="159" mass="18129">MVLNALLGRRQRGALRLILTKRYHAYLGCRQGMCIAIRAVCESTSYFFRRPCGRCVLYDGPIPVLFICPPDQRMVELVTWIYLDTTLLQTTVSRITFYVPKNIQSSAHPSCRSNWVLIVHARWLRVSFPDHDGRIEVLTRSVLLLQSYAGLPSTALSCV</sequence>
<dbReference type="AlphaFoldDB" id="A0A0C3S0B9"/>
<proteinExistence type="predicted"/>
<dbReference type="Proteomes" id="UP000053257">
    <property type="component" value="Unassembled WGS sequence"/>
</dbReference>
<gene>
    <name evidence="1" type="ORF">PHLGIDRAFT_385399</name>
</gene>
<dbReference type="EMBL" id="KN840482">
    <property type="protein sequence ID" value="KIP08286.1"/>
    <property type="molecule type" value="Genomic_DNA"/>
</dbReference>
<dbReference type="HOGENOM" id="CLU_1661434_0_0_1"/>
<evidence type="ECO:0000313" key="1">
    <source>
        <dbReference type="EMBL" id="KIP08286.1"/>
    </source>
</evidence>
<organism evidence="1 2">
    <name type="scientific">Phlebiopsis gigantea (strain 11061_1 CR5-6)</name>
    <name type="common">White-rot fungus</name>
    <name type="synonym">Peniophora gigantea</name>
    <dbReference type="NCBI Taxonomy" id="745531"/>
    <lineage>
        <taxon>Eukaryota</taxon>
        <taxon>Fungi</taxon>
        <taxon>Dikarya</taxon>
        <taxon>Basidiomycota</taxon>
        <taxon>Agaricomycotina</taxon>
        <taxon>Agaricomycetes</taxon>
        <taxon>Polyporales</taxon>
        <taxon>Phanerochaetaceae</taxon>
        <taxon>Phlebiopsis</taxon>
    </lineage>
</organism>
<reference evidence="1 2" key="1">
    <citation type="journal article" date="2014" name="PLoS Genet.">
        <title>Analysis of the Phlebiopsis gigantea genome, transcriptome and secretome provides insight into its pioneer colonization strategies of wood.</title>
        <authorList>
            <person name="Hori C."/>
            <person name="Ishida T."/>
            <person name="Igarashi K."/>
            <person name="Samejima M."/>
            <person name="Suzuki H."/>
            <person name="Master E."/>
            <person name="Ferreira P."/>
            <person name="Ruiz-Duenas F.J."/>
            <person name="Held B."/>
            <person name="Canessa P."/>
            <person name="Larrondo L.F."/>
            <person name="Schmoll M."/>
            <person name="Druzhinina I.S."/>
            <person name="Kubicek C.P."/>
            <person name="Gaskell J.A."/>
            <person name="Kersten P."/>
            <person name="St John F."/>
            <person name="Glasner J."/>
            <person name="Sabat G."/>
            <person name="Splinter BonDurant S."/>
            <person name="Syed K."/>
            <person name="Yadav J."/>
            <person name="Mgbeahuruike A.C."/>
            <person name="Kovalchuk A."/>
            <person name="Asiegbu F.O."/>
            <person name="Lackner G."/>
            <person name="Hoffmeister D."/>
            <person name="Rencoret J."/>
            <person name="Gutierrez A."/>
            <person name="Sun H."/>
            <person name="Lindquist E."/>
            <person name="Barry K."/>
            <person name="Riley R."/>
            <person name="Grigoriev I.V."/>
            <person name="Henrissat B."/>
            <person name="Kues U."/>
            <person name="Berka R.M."/>
            <person name="Martinez A.T."/>
            <person name="Covert S.F."/>
            <person name="Blanchette R.A."/>
            <person name="Cullen D."/>
        </authorList>
    </citation>
    <scope>NUCLEOTIDE SEQUENCE [LARGE SCALE GENOMIC DNA]</scope>
    <source>
        <strain evidence="1 2">11061_1 CR5-6</strain>
    </source>
</reference>
<keyword evidence="2" id="KW-1185">Reference proteome</keyword>
<name>A0A0C3S0B9_PHLG1</name>
<protein>
    <submittedName>
        <fullName evidence="1">Uncharacterized protein</fullName>
    </submittedName>
</protein>